<sequence>MQPPPPESGQELTGDALEECLRLLDELPSAAVSSPAFRRHWPSISASLSLVSASLSHPAFPPSAPLLAPLASALSALLSVCTGGAPLGHLHTVSLLSSSSASLSQLAADARLLVSPPASSAVGESLRLGSAVSRAAALDALADSVASLPASSSSAAVSAVAAMLDSGDLLPASRDKAVSVLAAFASSDAARPFLVEESGIVVPHLCRALESGGASAEQACLALEPLTASSRDAAAAVAARGGVAALLVACAAGTPASQAAAAGVLRNIAAFPDLLSSFRDEGAVPLLVQLVSLGTPRAAERALGCLQNLTSSDSDEGQRLKVEAFQQGALGCVKDFLDSCSCRGADGRGDEPGLAPAFGLLRNMASFRYIAEIAVSASFVTQVVSALGSDKPTTRTEAAMALAQLCNVGKARKEVGDAIPRLVWMLEAKTVTERDAAARALAALVAAASSYRKLFKKEEMGIVNVVQLLDPAARGVDKRFPVSVLLAVSQSRRCRKQMVAAGACGFLQGLLAAEVDGAKKLAECLGRGKMLGVFPRT</sequence>
<reference evidence="1" key="2">
    <citation type="submission" date="2025-09" db="UniProtKB">
        <authorList>
            <consortium name="EnsemblPlants"/>
        </authorList>
    </citation>
    <scope>IDENTIFICATION</scope>
</reference>
<evidence type="ECO:0000313" key="1">
    <source>
        <dbReference type="EnsemblPlants" id="AVESA.00010b.r2.2AG0253120.1.CDS.1"/>
    </source>
</evidence>
<dbReference type="Proteomes" id="UP001732700">
    <property type="component" value="Chromosome 2A"/>
</dbReference>
<proteinExistence type="predicted"/>
<dbReference type="EnsemblPlants" id="AVESA.00010b.r2.2AG0253120.1">
    <property type="protein sequence ID" value="AVESA.00010b.r2.2AG0253120.1.CDS.1"/>
    <property type="gene ID" value="AVESA.00010b.r2.2AG0253120"/>
</dbReference>
<name>A0ACD5UGX7_AVESA</name>
<keyword evidence="2" id="KW-1185">Reference proteome</keyword>
<accession>A0ACD5UGX7</accession>
<protein>
    <submittedName>
        <fullName evidence="1">Uncharacterized protein</fullName>
    </submittedName>
</protein>
<reference evidence="1" key="1">
    <citation type="submission" date="2021-05" db="EMBL/GenBank/DDBJ databases">
        <authorList>
            <person name="Scholz U."/>
            <person name="Mascher M."/>
            <person name="Fiebig A."/>
        </authorList>
    </citation>
    <scope>NUCLEOTIDE SEQUENCE [LARGE SCALE GENOMIC DNA]</scope>
</reference>
<organism evidence="1 2">
    <name type="scientific">Avena sativa</name>
    <name type="common">Oat</name>
    <dbReference type="NCBI Taxonomy" id="4498"/>
    <lineage>
        <taxon>Eukaryota</taxon>
        <taxon>Viridiplantae</taxon>
        <taxon>Streptophyta</taxon>
        <taxon>Embryophyta</taxon>
        <taxon>Tracheophyta</taxon>
        <taxon>Spermatophyta</taxon>
        <taxon>Magnoliopsida</taxon>
        <taxon>Liliopsida</taxon>
        <taxon>Poales</taxon>
        <taxon>Poaceae</taxon>
        <taxon>BOP clade</taxon>
        <taxon>Pooideae</taxon>
        <taxon>Poodae</taxon>
        <taxon>Poeae</taxon>
        <taxon>Poeae Chloroplast Group 1 (Aveneae type)</taxon>
        <taxon>Aveninae</taxon>
        <taxon>Avena</taxon>
    </lineage>
</organism>
<evidence type="ECO:0000313" key="2">
    <source>
        <dbReference type="Proteomes" id="UP001732700"/>
    </source>
</evidence>